<accession>A0ABU8XZS9</accession>
<dbReference type="CDD" id="cd02199">
    <property type="entry name" value="YjgF_YER057c_UK114_like_1"/>
    <property type="match status" value="1"/>
</dbReference>
<keyword evidence="3" id="KW-1185">Reference proteome</keyword>
<evidence type="ECO:0000313" key="3">
    <source>
        <dbReference type="Proteomes" id="UP001375743"/>
    </source>
</evidence>
<dbReference type="EMBL" id="JBBLZC010000038">
    <property type="protein sequence ID" value="MEK0085920.1"/>
    <property type="molecule type" value="Genomic_DNA"/>
</dbReference>
<reference evidence="2 3" key="1">
    <citation type="submission" date="2024-01" db="EMBL/GenBank/DDBJ databases">
        <title>Multi-omics insights into the function and evolution of sodium benzoate biodegradation pathways in Benzoatithermus flavus gen. nov., sp. nov. from hot spring.</title>
        <authorList>
            <person name="Hu C.-J."/>
            <person name="Li W.-J."/>
        </authorList>
    </citation>
    <scope>NUCLEOTIDE SEQUENCE [LARGE SCALE GENOMIC DNA]</scope>
    <source>
        <strain evidence="2 3">SYSU G07066</strain>
    </source>
</reference>
<name>A0ABU8XZS9_9PROT</name>
<sequence>MATSIAERLAELGIELPTPPAAAANYVPVRRSENLLVVSGQLPMEGGQVRYKGKLGGGVSLEEGQAAARLCAINILAQVKAHCGGDLDRIVSCVRLGGFVACTPDFTDHPKVVNGASDLMVEVLGEAGRHARAAVGVPSLPFDASVEVEAMFELR</sequence>
<organism evidence="2 3">
    <name type="scientific">Benzoatithermus flavus</name>
    <dbReference type="NCBI Taxonomy" id="3108223"/>
    <lineage>
        <taxon>Bacteria</taxon>
        <taxon>Pseudomonadati</taxon>
        <taxon>Pseudomonadota</taxon>
        <taxon>Alphaproteobacteria</taxon>
        <taxon>Geminicoccales</taxon>
        <taxon>Geminicoccaceae</taxon>
        <taxon>Benzoatithermus</taxon>
    </lineage>
</organism>
<dbReference type="InterPro" id="IPR013813">
    <property type="entry name" value="Endoribo_LPSP/chorism_mut-like"/>
</dbReference>
<dbReference type="InterPro" id="IPR035959">
    <property type="entry name" value="RutC-like_sf"/>
</dbReference>
<dbReference type="PANTHER" id="PTHR43760:SF1">
    <property type="entry name" value="ENDORIBONUCLEASE L-PSP_CHORISMATE MUTASE-LIKE DOMAIN-CONTAINING PROTEIN"/>
    <property type="match status" value="1"/>
</dbReference>
<proteinExistence type="predicted"/>
<dbReference type="SUPFAM" id="SSF55298">
    <property type="entry name" value="YjgF-like"/>
    <property type="match status" value="1"/>
</dbReference>
<dbReference type="Pfam" id="PF14588">
    <property type="entry name" value="YjgF_endoribonc"/>
    <property type="match status" value="1"/>
</dbReference>
<gene>
    <name evidence="2" type="ORF">U1T56_22420</name>
</gene>
<evidence type="ECO:0000259" key="1">
    <source>
        <dbReference type="Pfam" id="PF14588"/>
    </source>
</evidence>
<feature type="domain" description="Endoribonuclease L-PSP/chorismate mutase-like" evidence="1">
    <location>
        <begin position="8"/>
        <end position="148"/>
    </location>
</feature>
<dbReference type="Gene3D" id="3.30.1330.40">
    <property type="entry name" value="RutC-like"/>
    <property type="match status" value="1"/>
</dbReference>
<evidence type="ECO:0000313" key="2">
    <source>
        <dbReference type="EMBL" id="MEK0085920.1"/>
    </source>
</evidence>
<dbReference type="RefSeq" id="WP_418161768.1">
    <property type="nucleotide sequence ID" value="NZ_JBBLZC010000038.1"/>
</dbReference>
<dbReference type="Proteomes" id="UP001375743">
    <property type="component" value="Unassembled WGS sequence"/>
</dbReference>
<protein>
    <submittedName>
        <fullName evidence="2">RidA family protein</fullName>
    </submittedName>
</protein>
<dbReference type="PANTHER" id="PTHR43760">
    <property type="entry name" value="ENDORIBONUCLEASE-RELATED"/>
    <property type="match status" value="1"/>
</dbReference>
<comment type="caution">
    <text evidence="2">The sequence shown here is derived from an EMBL/GenBank/DDBJ whole genome shotgun (WGS) entry which is preliminary data.</text>
</comment>